<comment type="caution">
    <text evidence="2">The sequence shown here is derived from an EMBL/GenBank/DDBJ whole genome shotgun (WGS) entry which is preliminary data.</text>
</comment>
<feature type="compositionally biased region" description="Basic and acidic residues" evidence="1">
    <location>
        <begin position="205"/>
        <end position="216"/>
    </location>
</feature>
<dbReference type="OrthoDB" id="10361789at2759"/>
<reference evidence="2 3" key="1">
    <citation type="submission" date="2017-11" db="EMBL/GenBank/DDBJ databases">
        <title>De novo assembly and phasing of dikaryotic genomes from two isolates of Puccinia coronata f. sp. avenae, the causal agent of oat crown rust.</title>
        <authorList>
            <person name="Miller M.E."/>
            <person name="Zhang Y."/>
            <person name="Omidvar V."/>
            <person name="Sperschneider J."/>
            <person name="Schwessinger B."/>
            <person name="Raley C."/>
            <person name="Palmer J.M."/>
            <person name="Garnica D."/>
            <person name="Upadhyaya N."/>
            <person name="Rathjen J."/>
            <person name="Taylor J.M."/>
            <person name="Park R.F."/>
            <person name="Dodds P.N."/>
            <person name="Hirsch C.D."/>
            <person name="Kianian S.F."/>
            <person name="Figueroa M."/>
        </authorList>
    </citation>
    <scope>NUCLEOTIDE SEQUENCE [LARGE SCALE GENOMIC DNA]</scope>
    <source>
        <strain evidence="2">12NC29</strain>
    </source>
</reference>
<gene>
    <name evidence="2" type="ORF">PCANC_25807</name>
</gene>
<evidence type="ECO:0000256" key="1">
    <source>
        <dbReference type="SAM" id="MobiDB-lite"/>
    </source>
</evidence>
<protein>
    <submittedName>
        <fullName evidence="2">Uncharacterized protein</fullName>
    </submittedName>
</protein>
<dbReference type="EMBL" id="PGCJ01001261">
    <property type="protein sequence ID" value="PLW07030.1"/>
    <property type="molecule type" value="Genomic_DNA"/>
</dbReference>
<dbReference type="AlphaFoldDB" id="A0A2N5S1B1"/>
<keyword evidence="3" id="KW-1185">Reference proteome</keyword>
<name>A0A2N5S1B1_9BASI</name>
<feature type="region of interest" description="Disordered" evidence="1">
    <location>
        <begin position="179"/>
        <end position="237"/>
    </location>
</feature>
<feature type="compositionally biased region" description="Low complexity" evidence="1">
    <location>
        <begin position="217"/>
        <end position="229"/>
    </location>
</feature>
<evidence type="ECO:0000313" key="3">
    <source>
        <dbReference type="Proteomes" id="UP000235388"/>
    </source>
</evidence>
<dbReference type="Proteomes" id="UP000235388">
    <property type="component" value="Unassembled WGS sequence"/>
</dbReference>
<proteinExistence type="predicted"/>
<sequence length="491" mass="54425">MATRAPAALVTPKFHSTPRLTTIKAPELGGISDSKLPSIEMTGELRAPESRIQKVQIKKKSLGIETERIPAKIPTFSQSQKTVTKINKPLNPEPPDKPQRFRFKNFGKYHLKSIASSPSIGKKFMRMKQNVLTVFHFFKALMEKVKQSRPRSYASEESVKEIQRNVRIASEVRKPSPTYESLSDVAEAKVTRGRSTKPQLANPGAKERELSHKPEQSDLPPSSDLSHPSEQNDCKPASCTVWKNDRVIIYQFIFDKSSASIVLAGVSGIFSQTNRMRLVVPSNHAYPALPPETFEINRLLGTKSLPPPSAIASHPDKSLIAALGSPTASKSETKLISIEQKPGLTRQKTAQFPGDAKEKNMELTRQKTSHLPSDVKAEVVRLALQKFAVKAVQPAVTDFLTPQVTSQIVASMLLKHPVMSKVVATLISENYTHQVIRNQLAPTVVKALSAWATMKVERHSENIFDLMEHHAIDFLEALEKVEQPSSPAHPS</sequence>
<evidence type="ECO:0000313" key="2">
    <source>
        <dbReference type="EMBL" id="PLW07030.1"/>
    </source>
</evidence>
<accession>A0A2N5S1B1</accession>
<organism evidence="2 3">
    <name type="scientific">Puccinia coronata f. sp. avenae</name>
    <dbReference type="NCBI Taxonomy" id="200324"/>
    <lineage>
        <taxon>Eukaryota</taxon>
        <taxon>Fungi</taxon>
        <taxon>Dikarya</taxon>
        <taxon>Basidiomycota</taxon>
        <taxon>Pucciniomycotina</taxon>
        <taxon>Pucciniomycetes</taxon>
        <taxon>Pucciniales</taxon>
        <taxon>Pucciniaceae</taxon>
        <taxon>Puccinia</taxon>
    </lineage>
</organism>